<sequence length="60" mass="6926">MKMKMKRCMSCREYTLQDVCPYCGGDVGIVYPPKYSPEDKYGKYRRILKKQLLKSGKGVG</sequence>
<evidence type="ECO:0000256" key="1">
    <source>
        <dbReference type="ARBA" id="ARBA00002325"/>
    </source>
</evidence>
<dbReference type="SUPFAM" id="SSF144210">
    <property type="entry name" value="Nop10-like SnoRNP"/>
    <property type="match status" value="1"/>
</dbReference>
<dbReference type="InterPro" id="IPR007264">
    <property type="entry name" value="H/ACA_rnp_Nop10"/>
</dbReference>
<dbReference type="RefSeq" id="WP_013826777.1">
    <property type="nucleotide sequence ID" value="NC_015574.1"/>
</dbReference>
<evidence type="ECO:0000256" key="3">
    <source>
        <dbReference type="ARBA" id="ARBA00018821"/>
    </source>
</evidence>
<accession>F6D4Z9</accession>
<evidence type="ECO:0000256" key="5">
    <source>
        <dbReference type="ARBA" id="ARBA00022552"/>
    </source>
</evidence>
<name>F6D4Z9_METPW</name>
<evidence type="ECO:0000256" key="7">
    <source>
        <dbReference type="HAMAP-Rule" id="MF_00803"/>
    </source>
</evidence>
<dbReference type="OrthoDB" id="7259at2157"/>
<dbReference type="GO" id="GO:0030515">
    <property type="term" value="F:snoRNA binding"/>
    <property type="evidence" value="ECO:0007669"/>
    <property type="project" value="InterPro"/>
</dbReference>
<keyword evidence="4 7" id="KW-0690">Ribosome biogenesis</keyword>
<dbReference type="HOGENOM" id="CLU_196480_1_0_2"/>
<organism evidence="8 9">
    <name type="scientific">Methanobacterium paludis (strain DSM 25820 / JCM 18151 / SWAN1)</name>
    <dbReference type="NCBI Taxonomy" id="868131"/>
    <lineage>
        <taxon>Archaea</taxon>
        <taxon>Methanobacteriati</taxon>
        <taxon>Methanobacteriota</taxon>
        <taxon>Methanomada group</taxon>
        <taxon>Methanobacteria</taxon>
        <taxon>Methanobacteriales</taxon>
        <taxon>Methanobacteriaceae</taxon>
        <taxon>Methanobacterium</taxon>
    </lineage>
</organism>
<dbReference type="GeneID" id="10669801"/>
<evidence type="ECO:0000313" key="8">
    <source>
        <dbReference type="EMBL" id="AEG19278.1"/>
    </source>
</evidence>
<evidence type="ECO:0000256" key="2">
    <source>
        <dbReference type="ARBA" id="ARBA00009462"/>
    </source>
</evidence>
<keyword evidence="9" id="KW-1185">Reference proteome</keyword>
<keyword evidence="6 7" id="KW-0687">Ribonucleoprotein</keyword>
<evidence type="ECO:0000256" key="6">
    <source>
        <dbReference type="ARBA" id="ARBA00023274"/>
    </source>
</evidence>
<evidence type="ECO:0000313" key="9">
    <source>
        <dbReference type="Proteomes" id="UP000009231"/>
    </source>
</evidence>
<dbReference type="GO" id="GO:1990904">
    <property type="term" value="C:ribonucleoprotein complex"/>
    <property type="evidence" value="ECO:0007669"/>
    <property type="project" value="UniProtKB-KW"/>
</dbReference>
<dbReference type="Gene3D" id="2.20.28.40">
    <property type="entry name" value="H/ACA ribonucleoprotein complex, subunit Nop10"/>
    <property type="match status" value="1"/>
</dbReference>
<comment type="similarity">
    <text evidence="2 7">Belongs to the NOP10 family.</text>
</comment>
<dbReference type="EMBL" id="CP002772">
    <property type="protein sequence ID" value="AEG19278.1"/>
    <property type="molecule type" value="Genomic_DNA"/>
</dbReference>
<dbReference type="InterPro" id="IPR036756">
    <property type="entry name" value="H/ACA_rnp_Nop10_sf"/>
</dbReference>
<gene>
    <name evidence="7" type="primary">nop10</name>
    <name evidence="8" type="ordered locus">MSWAN_2272</name>
</gene>
<dbReference type="Proteomes" id="UP000009231">
    <property type="component" value="Chromosome"/>
</dbReference>
<dbReference type="eggNOG" id="arCOG00906">
    <property type="taxonomic scope" value="Archaea"/>
</dbReference>
<protein>
    <recommendedName>
        <fullName evidence="3 7">Ribosome biogenesis protein Nop10</fullName>
    </recommendedName>
</protein>
<dbReference type="Pfam" id="PF04135">
    <property type="entry name" value="Nop10p"/>
    <property type="match status" value="1"/>
</dbReference>
<dbReference type="GO" id="GO:0006364">
    <property type="term" value="P:rRNA processing"/>
    <property type="evidence" value="ECO:0007669"/>
    <property type="project" value="UniProtKB-UniRule"/>
</dbReference>
<keyword evidence="5 7" id="KW-0698">rRNA processing</keyword>
<dbReference type="InterPro" id="IPR023532">
    <property type="entry name" value="Nop10_arc-typ"/>
</dbReference>
<dbReference type="KEGG" id="mew:MSWAN_2272"/>
<dbReference type="AlphaFoldDB" id="F6D4Z9"/>
<dbReference type="GO" id="GO:0001522">
    <property type="term" value="P:pseudouridine synthesis"/>
    <property type="evidence" value="ECO:0007669"/>
    <property type="project" value="InterPro"/>
</dbReference>
<comment type="function">
    <text evidence="1 7">Involved in ribosome biogenesis; more specifically in 18S rRNA pseudouridylation and in cleavage of pre-rRNA.</text>
</comment>
<dbReference type="NCBIfam" id="NF009623">
    <property type="entry name" value="PRK13130.1"/>
    <property type="match status" value="1"/>
</dbReference>
<dbReference type="HAMAP" id="MF_00803">
    <property type="entry name" value="Nop10"/>
    <property type="match status" value="1"/>
</dbReference>
<proteinExistence type="inferred from homology"/>
<evidence type="ECO:0000256" key="4">
    <source>
        <dbReference type="ARBA" id="ARBA00022517"/>
    </source>
</evidence>
<dbReference type="STRING" id="868131.MSWAN_2272"/>
<reference evidence="8 9" key="1">
    <citation type="journal article" date="2014" name="Int. J. Syst. Evol. Microbiol.">
        <title>Methanobacterium paludis sp. nov. and a novel strain of Methanobacterium lacus isolated from northern peatlands.</title>
        <authorList>
            <person name="Cadillo-Quiroz H."/>
            <person name="Brauer S.L."/>
            <person name="Goodson N."/>
            <person name="Yavitt J.B."/>
            <person name="Zinder S.H."/>
        </authorList>
    </citation>
    <scope>NUCLEOTIDE SEQUENCE [LARGE SCALE GENOMIC DNA]</scope>
    <source>
        <strain evidence="9">DSM 25820 / JCM 18151 / SWAN1</strain>
    </source>
</reference>